<feature type="signal peptide" evidence="1">
    <location>
        <begin position="1"/>
        <end position="25"/>
    </location>
</feature>
<evidence type="ECO:0000313" key="2">
    <source>
        <dbReference type="EMBL" id="BBC61878.1"/>
    </source>
</evidence>
<dbReference type="EMBL" id="AP018494">
    <property type="protein sequence ID" value="BBC61878.1"/>
    <property type="molecule type" value="Genomic_DNA"/>
</dbReference>
<accession>A0A2Z5Y4Z9</accession>
<dbReference type="Proteomes" id="UP000269226">
    <property type="component" value="Plasmid pMP19"/>
</dbReference>
<keyword evidence="1" id="KW-0732">Signal</keyword>
<proteinExistence type="predicted"/>
<evidence type="ECO:0000313" key="3">
    <source>
        <dbReference type="Proteomes" id="UP000269226"/>
    </source>
</evidence>
<dbReference type="GeneID" id="39499519"/>
<dbReference type="SMR" id="A0A2Z5Y4Z9"/>
<gene>
    <name evidence="2" type="ORF">DAT561_p0016</name>
</gene>
<protein>
    <submittedName>
        <fullName evidence="2">Melissotoxin A, MtxA</fullName>
    </submittedName>
</protein>
<keyword evidence="2" id="KW-0614">Plasmid</keyword>
<dbReference type="RefSeq" id="WP_126347326.1">
    <property type="nucleotide sequence ID" value="NZ_AP018494.1"/>
</dbReference>
<dbReference type="Gene3D" id="2.170.15.10">
    <property type="entry name" value="Proaerolysin, chain A, domain 3"/>
    <property type="match status" value="1"/>
</dbReference>
<feature type="chain" id="PRO_5016455582" evidence="1">
    <location>
        <begin position="26"/>
        <end position="298"/>
    </location>
</feature>
<organism evidence="2 3">
    <name type="scientific">Melissococcus plutonius</name>
    <dbReference type="NCBI Taxonomy" id="33970"/>
    <lineage>
        <taxon>Bacteria</taxon>
        <taxon>Bacillati</taxon>
        <taxon>Bacillota</taxon>
        <taxon>Bacilli</taxon>
        <taxon>Lactobacillales</taxon>
        <taxon>Enterococcaceae</taxon>
        <taxon>Melissococcus</taxon>
    </lineage>
</organism>
<dbReference type="InterPro" id="IPR004991">
    <property type="entry name" value="Aerolysin-like"/>
</dbReference>
<dbReference type="Pfam" id="PF03318">
    <property type="entry name" value="ETX_MTX2"/>
    <property type="match status" value="1"/>
</dbReference>
<sequence length="298" mass="33022">MKTKFISTFILLFTLCILGAKNAQAATFTNIDNDLNDLGTRYYRSKLADTYQGYYLLDREPQSVSSTYSIDGTPNTSSVNLNTKNINSLYVGDNVFNNNSNFDQTYNTASFTKTVTETTSTSNTRGIKFGGKGLNFKLPFFIDGNEVTGDFNSSETDTTTHQMQTTLLSNSQPVKVPAHKKYKVTVSLEQINYDGIVDYTATGKNLFNHISTRGLWVTWSGEPLLDTFYFSPSVEEECRALHSGQVVQISSEIKVNTADNSMSVNGQARVTGICGSRMVVTTYDITDGQQKFVSKKPL</sequence>
<evidence type="ECO:0000256" key="1">
    <source>
        <dbReference type="SAM" id="SignalP"/>
    </source>
</evidence>
<dbReference type="CDD" id="cd20223">
    <property type="entry name" value="PFM_epsilon-toxin-like"/>
    <property type="match status" value="1"/>
</dbReference>
<reference evidence="2 3" key="1">
    <citation type="submission" date="2018-01" db="EMBL/GenBank/DDBJ databases">
        <title>Whole genome sequence of Melissococcus plutonius DAT561.</title>
        <authorList>
            <person name="Okumura K."/>
            <person name="Takamatsu D."/>
            <person name="Okura M."/>
        </authorList>
    </citation>
    <scope>NUCLEOTIDE SEQUENCE [LARGE SCALE GENOMIC DNA]</scope>
    <source>
        <strain evidence="2 3">DAT561</strain>
        <plasmid evidence="3">pmp19 dat561 dna</plasmid>
    </source>
</reference>
<dbReference type="SUPFAM" id="SSF56973">
    <property type="entry name" value="Aerolisin/ETX pore-forming domain"/>
    <property type="match status" value="1"/>
</dbReference>
<name>A0A2Z5Y4Z9_9ENTE</name>
<geneLocation type="plasmid" evidence="3">
    <name>pmp19 dat561 dna</name>
</geneLocation>
<dbReference type="AlphaFoldDB" id="A0A2Z5Y4Z9"/>